<accession>A0ABC8RPL0</accession>
<feature type="domain" description="Mechanosensitive ion channel MscS" evidence="8">
    <location>
        <begin position="2"/>
        <end position="56"/>
    </location>
</feature>
<evidence type="ECO:0000256" key="6">
    <source>
        <dbReference type="ARBA" id="ARBA00023136"/>
    </source>
</evidence>
<dbReference type="Pfam" id="PF00924">
    <property type="entry name" value="MS_channel_2nd"/>
    <property type="match status" value="1"/>
</dbReference>
<dbReference type="InterPro" id="IPR023408">
    <property type="entry name" value="MscS_beta-dom_sf"/>
</dbReference>
<keyword evidence="3" id="KW-0812">Transmembrane</keyword>
<dbReference type="AlphaFoldDB" id="A0ABC8RPL0"/>
<dbReference type="PANTHER" id="PTHR43634:SF16">
    <property type="entry name" value="MECHANOSENSITIVE ION CHANNEL PROTEIN 2, CHLOROPLASTIC"/>
    <property type="match status" value="1"/>
</dbReference>
<evidence type="ECO:0000256" key="4">
    <source>
        <dbReference type="ARBA" id="ARBA00022989"/>
    </source>
</evidence>
<protein>
    <recommendedName>
        <fullName evidence="8">Mechanosensitive ion channel MscS domain-containing protein</fullName>
    </recommendedName>
</protein>
<comment type="caution">
    <text evidence="9">The sequence shown here is derived from an EMBL/GenBank/DDBJ whole genome shotgun (WGS) entry which is preliminary data.</text>
</comment>
<dbReference type="EMBL" id="CAUOFW020001569">
    <property type="protein sequence ID" value="CAK9146387.1"/>
    <property type="molecule type" value="Genomic_DNA"/>
</dbReference>
<evidence type="ECO:0000256" key="3">
    <source>
        <dbReference type="ARBA" id="ARBA00022692"/>
    </source>
</evidence>
<dbReference type="SUPFAM" id="SSF50182">
    <property type="entry name" value="Sm-like ribonucleoproteins"/>
    <property type="match status" value="1"/>
</dbReference>
<evidence type="ECO:0000256" key="1">
    <source>
        <dbReference type="ARBA" id="ARBA00004141"/>
    </source>
</evidence>
<keyword evidence="7" id="KW-0407">Ion channel</keyword>
<evidence type="ECO:0000256" key="7">
    <source>
        <dbReference type="ARBA" id="ARBA00023303"/>
    </source>
</evidence>
<dbReference type="PANTHER" id="PTHR43634">
    <property type="entry name" value="OW CONDUCTANCE MECHANOSENSITIVE CHANNEL"/>
    <property type="match status" value="1"/>
</dbReference>
<comment type="similarity">
    <text evidence="2">Belongs to the MscS (TC 1.A.23) family.</text>
</comment>
<reference evidence="9 10" key="1">
    <citation type="submission" date="2024-02" db="EMBL/GenBank/DDBJ databases">
        <authorList>
            <person name="Vignale AGUSTIN F."/>
            <person name="Sosa J E."/>
            <person name="Modenutti C."/>
        </authorList>
    </citation>
    <scope>NUCLEOTIDE SEQUENCE [LARGE SCALE GENOMIC DNA]</scope>
</reference>
<evidence type="ECO:0000313" key="9">
    <source>
        <dbReference type="EMBL" id="CAK9146387.1"/>
    </source>
</evidence>
<keyword evidence="6" id="KW-0472">Membrane</keyword>
<organism evidence="9 10">
    <name type="scientific">Ilex paraguariensis</name>
    <name type="common">yerba mate</name>
    <dbReference type="NCBI Taxonomy" id="185542"/>
    <lineage>
        <taxon>Eukaryota</taxon>
        <taxon>Viridiplantae</taxon>
        <taxon>Streptophyta</taxon>
        <taxon>Embryophyta</taxon>
        <taxon>Tracheophyta</taxon>
        <taxon>Spermatophyta</taxon>
        <taxon>Magnoliopsida</taxon>
        <taxon>eudicotyledons</taxon>
        <taxon>Gunneridae</taxon>
        <taxon>Pentapetalae</taxon>
        <taxon>asterids</taxon>
        <taxon>campanulids</taxon>
        <taxon>Aquifoliales</taxon>
        <taxon>Aquifoliaceae</taxon>
        <taxon>Ilex</taxon>
    </lineage>
</organism>
<evidence type="ECO:0000313" key="10">
    <source>
        <dbReference type="Proteomes" id="UP001642360"/>
    </source>
</evidence>
<evidence type="ECO:0000256" key="2">
    <source>
        <dbReference type="ARBA" id="ARBA00008017"/>
    </source>
</evidence>
<dbReference type="InterPro" id="IPR045042">
    <property type="entry name" value="YnaI-like"/>
</dbReference>
<sequence length="85" mass="9850">MIHATRPFVVNEWIQTKIEGYEVSGTVKHVGWWSPTIVRGEDCQAVHIPNHKFTVNVIRRRKYLDCYRNKEEAPVAKTPCVNEGD</sequence>
<keyword evidence="5" id="KW-0813">Transport</keyword>
<keyword evidence="5" id="KW-0406">Ion transport</keyword>
<dbReference type="Proteomes" id="UP001642360">
    <property type="component" value="Unassembled WGS sequence"/>
</dbReference>
<dbReference type="Gene3D" id="2.30.30.60">
    <property type="match status" value="1"/>
</dbReference>
<keyword evidence="10" id="KW-1185">Reference proteome</keyword>
<evidence type="ECO:0000259" key="8">
    <source>
        <dbReference type="Pfam" id="PF00924"/>
    </source>
</evidence>
<keyword evidence="4" id="KW-1133">Transmembrane helix</keyword>
<proteinExistence type="inferred from homology"/>
<dbReference type="GO" id="GO:0016020">
    <property type="term" value="C:membrane"/>
    <property type="evidence" value="ECO:0007669"/>
    <property type="project" value="UniProtKB-SubCell"/>
</dbReference>
<name>A0ABC8RPL0_9AQUA</name>
<dbReference type="GO" id="GO:0034220">
    <property type="term" value="P:monoatomic ion transmembrane transport"/>
    <property type="evidence" value="ECO:0007669"/>
    <property type="project" value="UniProtKB-KW"/>
</dbReference>
<comment type="subcellular location">
    <subcellularLocation>
        <location evidence="1">Membrane</location>
        <topology evidence="1">Multi-pass membrane protein</topology>
    </subcellularLocation>
</comment>
<dbReference type="InterPro" id="IPR006685">
    <property type="entry name" value="MscS_channel_2nd"/>
</dbReference>
<dbReference type="InterPro" id="IPR010920">
    <property type="entry name" value="LSM_dom_sf"/>
</dbReference>
<evidence type="ECO:0000256" key="5">
    <source>
        <dbReference type="ARBA" id="ARBA00023065"/>
    </source>
</evidence>
<gene>
    <name evidence="9" type="ORF">ILEXP_LOCUS14230</name>
</gene>